<dbReference type="InterPro" id="IPR037185">
    <property type="entry name" value="EmrE-like"/>
</dbReference>
<dbReference type="SFLD" id="SFLDG01135">
    <property type="entry name" value="C1.5.6:_HAD__Beta-PGM__Phospha"/>
    <property type="match status" value="1"/>
</dbReference>
<dbReference type="InterPro" id="IPR036412">
    <property type="entry name" value="HAD-like_sf"/>
</dbReference>
<dbReference type="GO" id="GO:0005829">
    <property type="term" value="C:cytosol"/>
    <property type="evidence" value="ECO:0007669"/>
    <property type="project" value="TreeGrafter"/>
</dbReference>
<feature type="transmembrane region" description="Helical" evidence="2">
    <location>
        <begin position="263"/>
        <end position="282"/>
    </location>
</feature>
<dbReference type="Pfam" id="PF13419">
    <property type="entry name" value="HAD_2"/>
    <property type="match status" value="1"/>
</dbReference>
<feature type="domain" description="EamA" evidence="3">
    <location>
        <begin position="8"/>
        <end position="136"/>
    </location>
</feature>
<proteinExistence type="inferred from homology"/>
<dbReference type="Gene3D" id="3.40.50.1000">
    <property type="entry name" value="HAD superfamily/HAD-like"/>
    <property type="match status" value="1"/>
</dbReference>
<feature type="transmembrane region" description="Helical" evidence="2">
    <location>
        <begin position="177"/>
        <end position="196"/>
    </location>
</feature>
<dbReference type="GO" id="GO:0016020">
    <property type="term" value="C:membrane"/>
    <property type="evidence" value="ECO:0007669"/>
    <property type="project" value="InterPro"/>
</dbReference>
<dbReference type="AlphaFoldDB" id="A0A810PLH4"/>
<dbReference type="Gene3D" id="1.10.150.240">
    <property type="entry name" value="Putative phosphatase, domain 2"/>
    <property type="match status" value="1"/>
</dbReference>
<dbReference type="RefSeq" id="WP_212818293.1">
    <property type="nucleotide sequence ID" value="NZ_AP023415.1"/>
</dbReference>
<name>A0A810PLH4_9FIRM</name>
<feature type="transmembrane region" description="Helical" evidence="2">
    <location>
        <begin position="64"/>
        <end position="85"/>
    </location>
</feature>
<dbReference type="NCBIfam" id="TIGR01509">
    <property type="entry name" value="HAD-SF-IA-v3"/>
    <property type="match status" value="1"/>
</dbReference>
<feature type="domain" description="EamA" evidence="3">
    <location>
        <begin position="147"/>
        <end position="278"/>
    </location>
</feature>
<accession>A0A810PLH4</accession>
<evidence type="ECO:0000259" key="3">
    <source>
        <dbReference type="Pfam" id="PF00892"/>
    </source>
</evidence>
<evidence type="ECO:0000313" key="4">
    <source>
        <dbReference type="EMBL" id="BCK77869.1"/>
    </source>
</evidence>
<dbReference type="EMBL" id="AP023415">
    <property type="protein sequence ID" value="BCK77869.1"/>
    <property type="molecule type" value="Genomic_DNA"/>
</dbReference>
<evidence type="ECO:0000313" key="5">
    <source>
        <dbReference type="Proteomes" id="UP000681343"/>
    </source>
</evidence>
<dbReference type="SUPFAM" id="SSF56784">
    <property type="entry name" value="HAD-like"/>
    <property type="match status" value="1"/>
</dbReference>
<dbReference type="PANTHER" id="PTHR43434">
    <property type="entry name" value="PHOSPHOGLYCOLATE PHOSPHATASE"/>
    <property type="match status" value="1"/>
</dbReference>
<feature type="transmembrane region" description="Helical" evidence="2">
    <location>
        <begin position="34"/>
        <end position="52"/>
    </location>
</feature>
<feature type="transmembrane region" description="Helical" evidence="2">
    <location>
        <begin position="238"/>
        <end position="257"/>
    </location>
</feature>
<feature type="transmembrane region" description="Helical" evidence="2">
    <location>
        <begin position="208"/>
        <end position="226"/>
    </location>
</feature>
<dbReference type="Gene3D" id="1.10.3730.20">
    <property type="match status" value="1"/>
</dbReference>
<sequence>MSERRAEVLLAAVIIARSTSFVFNKIGLRTMDAFNMLAVRFLLAFVLLAALFGRKLIKGLNRRAVAGGALVGFLFFLVMSCEMLALKTVNAGTVSLLENLAIIIVPLLESALHRRAPSAMSLLCAAIAVGGVALLTLEGGSFRLGAGECIALLAAFLYAAGIIAIDRTSHRADGFELGVLEVGFLGLFSLLASCLFSSPRLPQTSSEWGIILVLAVVCTGFGYTLQPVAQSHISADRASLFCALSPAFATIFGATLLHERVAGPGYLGIVLILGSILLPNLLTLRGKSRARAVLFDMDGTLLDTLEDLQDSVNHVLLAHGYPARTREEIRAFLGNGAAMLLRRALPDTVGEEEFAALLAEYKAWYQAHNCVKTRPYPGIPELLDKLRKSGVQVAIVSNKPDPTTKALAEKFFPGVPAFGQRDDLPAKPAPDLVLHALAVLDCPRESAIYVGDSEVDIQTAWNCRMNYIGVSWGFRGREKLLAVAPRAIVVDRAEEILQGKNLQLVH</sequence>
<keyword evidence="5" id="KW-1185">Reference proteome</keyword>
<reference evidence="4" key="1">
    <citation type="submission" date="2020-09" db="EMBL/GenBank/DDBJ databases">
        <title>New species isolated from human feces.</title>
        <authorList>
            <person name="Kitahara M."/>
            <person name="Shigeno Y."/>
            <person name="Shime M."/>
            <person name="Matsumoto Y."/>
            <person name="Nakamura S."/>
            <person name="Motooka D."/>
            <person name="Fukuoka S."/>
            <person name="Nishikawa H."/>
            <person name="Benno Y."/>
        </authorList>
    </citation>
    <scope>NUCLEOTIDE SEQUENCE</scope>
    <source>
        <strain evidence="4">MM35</strain>
    </source>
</reference>
<comment type="similarity">
    <text evidence="1">Belongs to the EamA transporter family.</text>
</comment>
<dbReference type="InterPro" id="IPR050155">
    <property type="entry name" value="HAD-like_hydrolase_sf"/>
</dbReference>
<dbReference type="GO" id="GO:0008967">
    <property type="term" value="F:phosphoglycolate phosphatase activity"/>
    <property type="evidence" value="ECO:0007669"/>
    <property type="project" value="TreeGrafter"/>
</dbReference>
<dbReference type="SFLD" id="SFLDS00003">
    <property type="entry name" value="Haloacid_Dehalogenase"/>
    <property type="match status" value="1"/>
</dbReference>
<gene>
    <name evidence="4" type="ORF">MM35RIKEN_00610</name>
</gene>
<dbReference type="InterPro" id="IPR023214">
    <property type="entry name" value="HAD_sf"/>
</dbReference>
<protein>
    <recommendedName>
        <fullName evidence="3">EamA domain-containing protein</fullName>
    </recommendedName>
</protein>
<feature type="transmembrane region" description="Helical" evidence="2">
    <location>
        <begin position="143"/>
        <end position="165"/>
    </location>
</feature>
<evidence type="ECO:0000256" key="2">
    <source>
        <dbReference type="SAM" id="Phobius"/>
    </source>
</evidence>
<dbReference type="Proteomes" id="UP000681343">
    <property type="component" value="Chromosome"/>
</dbReference>
<dbReference type="GO" id="GO:0006281">
    <property type="term" value="P:DNA repair"/>
    <property type="evidence" value="ECO:0007669"/>
    <property type="project" value="TreeGrafter"/>
</dbReference>
<keyword evidence="2" id="KW-1133">Transmembrane helix</keyword>
<feature type="transmembrane region" description="Helical" evidence="2">
    <location>
        <begin position="91"/>
        <end position="108"/>
    </location>
</feature>
<organism evidence="4 5">
    <name type="scientific">Vescimonas fastidiosa</name>
    <dbReference type="NCBI Taxonomy" id="2714353"/>
    <lineage>
        <taxon>Bacteria</taxon>
        <taxon>Bacillati</taxon>
        <taxon>Bacillota</taxon>
        <taxon>Clostridia</taxon>
        <taxon>Eubacteriales</taxon>
        <taxon>Oscillospiraceae</taxon>
        <taxon>Vescimonas</taxon>
    </lineage>
</organism>
<dbReference type="InterPro" id="IPR000620">
    <property type="entry name" value="EamA_dom"/>
</dbReference>
<dbReference type="PANTHER" id="PTHR43434:SF1">
    <property type="entry name" value="PHOSPHOGLYCOLATE PHOSPHATASE"/>
    <property type="match status" value="1"/>
</dbReference>
<dbReference type="InterPro" id="IPR041492">
    <property type="entry name" value="HAD_2"/>
</dbReference>
<dbReference type="KEGG" id="vfa:MM35RIKEN_00610"/>
<keyword evidence="2" id="KW-0472">Membrane</keyword>
<dbReference type="InterPro" id="IPR023198">
    <property type="entry name" value="PGP-like_dom2"/>
</dbReference>
<keyword evidence="2" id="KW-0812">Transmembrane</keyword>
<dbReference type="Pfam" id="PF00892">
    <property type="entry name" value="EamA"/>
    <property type="match status" value="2"/>
</dbReference>
<evidence type="ECO:0000256" key="1">
    <source>
        <dbReference type="ARBA" id="ARBA00007362"/>
    </source>
</evidence>
<feature type="transmembrane region" description="Helical" evidence="2">
    <location>
        <begin position="120"/>
        <end position="137"/>
    </location>
</feature>
<dbReference type="SFLD" id="SFLDG01129">
    <property type="entry name" value="C1.5:_HAD__Beta-PGM__Phosphata"/>
    <property type="match status" value="1"/>
</dbReference>
<dbReference type="NCBIfam" id="TIGR01549">
    <property type="entry name" value="HAD-SF-IA-v1"/>
    <property type="match status" value="1"/>
</dbReference>
<dbReference type="InterPro" id="IPR006439">
    <property type="entry name" value="HAD-SF_hydro_IA"/>
</dbReference>
<dbReference type="SUPFAM" id="SSF103481">
    <property type="entry name" value="Multidrug resistance efflux transporter EmrE"/>
    <property type="match status" value="2"/>
</dbReference>